<dbReference type="GO" id="GO:0031956">
    <property type="term" value="F:medium-chain fatty acid-CoA ligase activity"/>
    <property type="evidence" value="ECO:0007669"/>
    <property type="project" value="TreeGrafter"/>
</dbReference>
<comment type="caution">
    <text evidence="5">The sequence shown here is derived from an EMBL/GenBank/DDBJ whole genome shotgun (WGS) entry which is preliminary data.</text>
</comment>
<dbReference type="Gene3D" id="3.40.50.12780">
    <property type="entry name" value="N-terminal domain of ligase-like"/>
    <property type="match status" value="1"/>
</dbReference>
<evidence type="ECO:0000259" key="3">
    <source>
        <dbReference type="Pfam" id="PF00501"/>
    </source>
</evidence>
<protein>
    <submittedName>
        <fullName evidence="5">Malonyl-CoA synthase</fullName>
    </submittedName>
</protein>
<gene>
    <name evidence="5" type="ORF">OQ287_09220</name>
</gene>
<evidence type="ECO:0000313" key="6">
    <source>
        <dbReference type="Proteomes" id="UP001165678"/>
    </source>
</evidence>
<dbReference type="FunFam" id="3.30.300.30:FF:000008">
    <property type="entry name" value="2,3-dihydroxybenzoate-AMP ligase"/>
    <property type="match status" value="1"/>
</dbReference>
<keyword evidence="6" id="KW-1185">Reference proteome</keyword>
<dbReference type="CDD" id="cd05941">
    <property type="entry name" value="MCS"/>
    <property type="match status" value="1"/>
</dbReference>
<evidence type="ECO:0000259" key="4">
    <source>
        <dbReference type="Pfam" id="PF13193"/>
    </source>
</evidence>
<dbReference type="Proteomes" id="UP001165678">
    <property type="component" value="Unassembled WGS sequence"/>
</dbReference>
<dbReference type="GO" id="GO:0006631">
    <property type="term" value="P:fatty acid metabolic process"/>
    <property type="evidence" value="ECO:0007669"/>
    <property type="project" value="TreeGrafter"/>
</dbReference>
<dbReference type="Gene3D" id="3.30.300.30">
    <property type="match status" value="1"/>
</dbReference>
<name>A0AA42CU89_9GAMM</name>
<dbReference type="Pfam" id="PF13193">
    <property type="entry name" value="AMP-binding_C"/>
    <property type="match status" value="1"/>
</dbReference>
<dbReference type="InterPro" id="IPR042099">
    <property type="entry name" value="ANL_N_sf"/>
</dbReference>
<dbReference type="PROSITE" id="PS00455">
    <property type="entry name" value="AMP_BINDING"/>
    <property type="match status" value="1"/>
</dbReference>
<evidence type="ECO:0000256" key="2">
    <source>
        <dbReference type="ARBA" id="ARBA00022598"/>
    </source>
</evidence>
<reference evidence="5" key="1">
    <citation type="submission" date="2022-11" db="EMBL/GenBank/DDBJ databases">
        <title>Larsenimonas rhizosphaerae sp. nov., isolated from a tidal mudflat.</title>
        <authorList>
            <person name="Lee S.D."/>
            <person name="Kim I.S."/>
        </authorList>
    </citation>
    <scope>NUCLEOTIDE SEQUENCE</scope>
    <source>
        <strain evidence="5">GH2-1</strain>
    </source>
</reference>
<dbReference type="PANTHER" id="PTHR43201">
    <property type="entry name" value="ACYL-COA SYNTHETASE"/>
    <property type="match status" value="1"/>
</dbReference>
<feature type="domain" description="AMP-dependent synthetase/ligase" evidence="3">
    <location>
        <begin position="9"/>
        <end position="364"/>
    </location>
</feature>
<feature type="domain" description="AMP-binding enzyme C-terminal" evidence="4">
    <location>
        <begin position="415"/>
        <end position="490"/>
    </location>
</feature>
<comment type="similarity">
    <text evidence="1">Belongs to the ATP-dependent AMP-binding enzyme family.</text>
</comment>
<accession>A0AA42CU89</accession>
<dbReference type="NCBIfam" id="NF005702">
    <property type="entry name" value="PRK07514.1"/>
    <property type="match status" value="1"/>
</dbReference>
<organism evidence="5 6">
    <name type="scientific">Larsenimonas rhizosphaerae</name>
    <dbReference type="NCBI Taxonomy" id="2944682"/>
    <lineage>
        <taxon>Bacteria</taxon>
        <taxon>Pseudomonadati</taxon>
        <taxon>Pseudomonadota</taxon>
        <taxon>Gammaproteobacteria</taxon>
        <taxon>Oceanospirillales</taxon>
        <taxon>Halomonadaceae</taxon>
        <taxon>Larsenimonas</taxon>
    </lineage>
</organism>
<dbReference type="PANTHER" id="PTHR43201:SF8">
    <property type="entry name" value="ACYL-COA SYNTHETASE FAMILY MEMBER 3"/>
    <property type="match status" value="1"/>
</dbReference>
<dbReference type="SUPFAM" id="SSF56801">
    <property type="entry name" value="Acetyl-CoA synthetase-like"/>
    <property type="match status" value="1"/>
</dbReference>
<dbReference type="Pfam" id="PF00501">
    <property type="entry name" value="AMP-binding"/>
    <property type="match status" value="1"/>
</dbReference>
<proteinExistence type="inferred from homology"/>
<keyword evidence="2" id="KW-0436">Ligase</keyword>
<evidence type="ECO:0000256" key="1">
    <source>
        <dbReference type="ARBA" id="ARBA00006432"/>
    </source>
</evidence>
<dbReference type="InterPro" id="IPR025110">
    <property type="entry name" value="AMP-bd_C"/>
</dbReference>
<dbReference type="RefSeq" id="WP_265896249.1">
    <property type="nucleotide sequence ID" value="NZ_JAPIVE010000002.1"/>
</dbReference>
<sequence length="513" mass="56133">MNHNLYLQFQTHFDQQPDKVLMATLEGDTHTYGEVQNTAMKMVGVLRRLGVAQGDRVVVQVEKSAQALMLYLACLRAGAVYLPLNTAYTDNEVAYFLQDAEPRLVVCDPARRDSHRALAEAHGVAHVETLGNDCSGSLMAQVADEAPDRTIAEMGADDLAAILYTSGTTGRSKGAMLSHRNLAANSQALVDTWQFTRDDHLLHALPIFHTHGLFVACNIILTAGASMTLLPGFDAQALLSLMPQATVLMGVPTFYTRLLDQPGLDRTSTAAMRLFISGSAPLLAETHREFHARTGHMILERYGMTETNMNTSNPYEGERRPGTVGFALPGSEVRVVDRDSGAELPAGQNGLVEVRGPNVFQGYWRMPEKTREEFRADGFFITGDLGMLDDDGYLHIVGRDKDLVISGGYNVYPKEIEQFIDELPGVRESAVIGVPHPDLGEGVAAAVVLNEGAEVTQEDITSALAPHLARYKQPRRVVFVDALPRNVMGKVQKNLLREAHADLYQTGTAVHDK</sequence>
<dbReference type="EMBL" id="JAPIVE010000002">
    <property type="protein sequence ID" value="MCX2524422.1"/>
    <property type="molecule type" value="Genomic_DNA"/>
</dbReference>
<dbReference type="InterPro" id="IPR000873">
    <property type="entry name" value="AMP-dep_synth/lig_dom"/>
</dbReference>
<dbReference type="InterPro" id="IPR045851">
    <property type="entry name" value="AMP-bd_C_sf"/>
</dbReference>
<dbReference type="InterPro" id="IPR020845">
    <property type="entry name" value="AMP-binding_CS"/>
</dbReference>
<dbReference type="AlphaFoldDB" id="A0AA42CU89"/>
<evidence type="ECO:0000313" key="5">
    <source>
        <dbReference type="EMBL" id="MCX2524422.1"/>
    </source>
</evidence>